<evidence type="ECO:0000256" key="4">
    <source>
        <dbReference type="ARBA" id="ARBA00022853"/>
    </source>
</evidence>
<dbReference type="GO" id="GO:0005829">
    <property type="term" value="C:cytosol"/>
    <property type="evidence" value="ECO:0007669"/>
    <property type="project" value="TreeGrafter"/>
</dbReference>
<evidence type="ECO:0000256" key="2">
    <source>
        <dbReference type="ARBA" id="ARBA00022679"/>
    </source>
</evidence>
<dbReference type="GO" id="GO:0032259">
    <property type="term" value="P:methylation"/>
    <property type="evidence" value="ECO:0007669"/>
    <property type="project" value="UniProtKB-KW"/>
</dbReference>
<dbReference type="Gene3D" id="3.40.50.150">
    <property type="entry name" value="Vaccinia Virus protein VP39"/>
    <property type="match status" value="1"/>
</dbReference>
<dbReference type="KEGG" id="clec:106673810"/>
<keyword evidence="4" id="KW-0156">Chromatin regulator</keyword>
<feature type="domain" description="PRMT5 oligomerisation" evidence="14">
    <location>
        <begin position="448"/>
        <end position="616"/>
    </location>
</feature>
<keyword evidence="6" id="KW-0804">Transcription</keyword>
<evidence type="ECO:0000256" key="8">
    <source>
        <dbReference type="PIRNR" id="PIRNR015894"/>
    </source>
</evidence>
<dbReference type="PROSITE" id="PS51678">
    <property type="entry name" value="SAM_MT_PRMT"/>
    <property type="match status" value="1"/>
</dbReference>
<keyword evidence="3 8" id="KW-0949">S-adenosyl-L-methionine</keyword>
<dbReference type="GO" id="GO:0044020">
    <property type="term" value="F:histone H4R3 methyltransferase activity"/>
    <property type="evidence" value="ECO:0007669"/>
    <property type="project" value="UniProtKB-ARBA"/>
</dbReference>
<dbReference type="PIRSF" id="PIRSF015894">
    <property type="entry name" value="Skb1_MeTrfase"/>
    <property type="match status" value="1"/>
</dbReference>
<feature type="active site" description="Proton donor/acceptor" evidence="9">
    <location>
        <position position="416"/>
    </location>
</feature>
<dbReference type="Pfam" id="PF17285">
    <property type="entry name" value="PRMT5_TIM"/>
    <property type="match status" value="1"/>
</dbReference>
<dbReference type="FunFam" id="2.70.160.11:FF:000003">
    <property type="entry name" value="Protein arginine N-methyltransferase 5"/>
    <property type="match status" value="1"/>
</dbReference>
<evidence type="ECO:0000256" key="6">
    <source>
        <dbReference type="ARBA" id="ARBA00023163"/>
    </source>
</evidence>
<evidence type="ECO:0000259" key="12">
    <source>
        <dbReference type="Pfam" id="PF05185"/>
    </source>
</evidence>
<feature type="binding site" evidence="10">
    <location>
        <begin position="314"/>
        <end position="315"/>
    </location>
    <ligand>
        <name>S-adenosyl-L-methionine</name>
        <dbReference type="ChEBI" id="CHEBI:59789"/>
    </ligand>
</feature>
<dbReference type="GO" id="GO:0035243">
    <property type="term" value="F:protein-arginine omega-N symmetric methyltransferase activity"/>
    <property type="evidence" value="ECO:0007669"/>
    <property type="project" value="UniProtKB-EC"/>
</dbReference>
<organism evidence="15 16">
    <name type="scientific">Cimex lectularius</name>
    <name type="common">Bed bug</name>
    <name type="synonym">Acanthia lectularia</name>
    <dbReference type="NCBI Taxonomy" id="79782"/>
    <lineage>
        <taxon>Eukaryota</taxon>
        <taxon>Metazoa</taxon>
        <taxon>Ecdysozoa</taxon>
        <taxon>Arthropoda</taxon>
        <taxon>Hexapoda</taxon>
        <taxon>Insecta</taxon>
        <taxon>Pterygota</taxon>
        <taxon>Neoptera</taxon>
        <taxon>Paraneoptera</taxon>
        <taxon>Hemiptera</taxon>
        <taxon>Heteroptera</taxon>
        <taxon>Panheteroptera</taxon>
        <taxon>Cimicomorpha</taxon>
        <taxon>Cimicidae</taxon>
        <taxon>Cimex</taxon>
    </lineage>
</organism>
<feature type="site" description="Critical for specifying symmetric addition of methyl groups" evidence="11">
    <location>
        <position position="308"/>
    </location>
</feature>
<dbReference type="EnsemblMetazoa" id="XM_014406099.2">
    <property type="protein sequence ID" value="XP_014261585.1"/>
    <property type="gene ID" value="LOC106673810"/>
</dbReference>
<dbReference type="OMA" id="IKYAWYE"/>
<keyword evidence="16" id="KW-1185">Reference proteome</keyword>
<evidence type="ECO:0000256" key="3">
    <source>
        <dbReference type="ARBA" id="ARBA00022691"/>
    </source>
</evidence>
<feature type="active site" description="Proton donor/acceptor" evidence="9">
    <location>
        <position position="425"/>
    </location>
</feature>
<reference evidence="15" key="1">
    <citation type="submission" date="2022-01" db="UniProtKB">
        <authorList>
            <consortium name="EnsemblMetazoa"/>
        </authorList>
    </citation>
    <scope>IDENTIFICATION</scope>
</reference>
<dbReference type="InterPro" id="IPR007857">
    <property type="entry name" value="Arg_MeTrfase_PRMT5"/>
</dbReference>
<evidence type="ECO:0000259" key="14">
    <source>
        <dbReference type="Pfam" id="PF17286"/>
    </source>
</evidence>
<evidence type="ECO:0000259" key="13">
    <source>
        <dbReference type="Pfam" id="PF17285"/>
    </source>
</evidence>
<protein>
    <recommendedName>
        <fullName evidence="8">Protein arginine N-methyltransferase</fullName>
    </recommendedName>
</protein>
<keyword evidence="5" id="KW-0805">Transcription regulation</keyword>
<dbReference type="InterPro" id="IPR035248">
    <property type="entry name" value="PRMT5_C"/>
</dbReference>
<evidence type="ECO:0000256" key="10">
    <source>
        <dbReference type="PIRSR" id="PIRSR015894-2"/>
    </source>
</evidence>
<dbReference type="Pfam" id="PF05185">
    <property type="entry name" value="PRMT5"/>
    <property type="match status" value="1"/>
</dbReference>
<dbReference type="Gene3D" id="3.20.20.150">
    <property type="entry name" value="Divalent-metal-dependent TIM barrel enzymes"/>
    <property type="match status" value="1"/>
</dbReference>
<dbReference type="Pfam" id="PF17286">
    <property type="entry name" value="PRMT5_C"/>
    <property type="match status" value="1"/>
</dbReference>
<dbReference type="CTD" id="36809"/>
<evidence type="ECO:0000256" key="9">
    <source>
        <dbReference type="PIRSR" id="PIRSR015894-1"/>
    </source>
</evidence>
<keyword evidence="1 8" id="KW-0489">Methyltransferase</keyword>
<dbReference type="GeneID" id="106673810"/>
<accession>A0A8I6SAX4</accession>
<dbReference type="Proteomes" id="UP000494040">
    <property type="component" value="Unassembled WGS sequence"/>
</dbReference>
<evidence type="ECO:0000313" key="15">
    <source>
        <dbReference type="EnsemblMetazoa" id="XP_014261585.1"/>
    </source>
</evidence>
<dbReference type="InterPro" id="IPR025799">
    <property type="entry name" value="Arg_MeTrfase"/>
</dbReference>
<dbReference type="CDD" id="cd02440">
    <property type="entry name" value="AdoMet_MTases"/>
    <property type="match status" value="1"/>
</dbReference>
<dbReference type="GO" id="GO:0005634">
    <property type="term" value="C:nucleus"/>
    <property type="evidence" value="ECO:0007669"/>
    <property type="project" value="TreeGrafter"/>
</dbReference>
<evidence type="ECO:0000256" key="1">
    <source>
        <dbReference type="ARBA" id="ARBA00022603"/>
    </source>
</evidence>
<dbReference type="PANTHER" id="PTHR10738:SF0">
    <property type="entry name" value="PROTEIN ARGININE N-METHYLTRANSFERASE 5"/>
    <property type="match status" value="1"/>
</dbReference>
<evidence type="ECO:0000256" key="11">
    <source>
        <dbReference type="PIRSR" id="PIRSR015894-3"/>
    </source>
</evidence>
<comment type="catalytic activity">
    <reaction evidence="7">
        <text>L-arginyl-[protein] + 2 S-adenosyl-L-methionine = N(omega),N(omega)'-dimethyl-L-arginyl-[protein] + 2 S-adenosyl-L-homocysteine + 2 H(+)</text>
        <dbReference type="Rhea" id="RHEA:48108"/>
        <dbReference type="Rhea" id="RHEA-COMP:10532"/>
        <dbReference type="Rhea" id="RHEA-COMP:11992"/>
        <dbReference type="ChEBI" id="CHEBI:15378"/>
        <dbReference type="ChEBI" id="CHEBI:29965"/>
        <dbReference type="ChEBI" id="CHEBI:57856"/>
        <dbReference type="ChEBI" id="CHEBI:59789"/>
        <dbReference type="ChEBI" id="CHEBI:88221"/>
        <dbReference type="EC" id="2.1.1.320"/>
    </reaction>
</comment>
<feature type="domain" description="PRMT5 arginine-N-methyltransferase" evidence="12">
    <location>
        <begin position="280"/>
        <end position="445"/>
    </location>
</feature>
<dbReference type="FunFam" id="3.20.20.150:FF:000008">
    <property type="entry name" value="Protein arginine N-methyltransferase 5"/>
    <property type="match status" value="1"/>
</dbReference>
<proteinExistence type="inferred from homology"/>
<dbReference type="GO" id="GO:0006355">
    <property type="term" value="P:regulation of DNA-templated transcription"/>
    <property type="evidence" value="ECO:0007669"/>
    <property type="project" value="TreeGrafter"/>
</dbReference>
<dbReference type="InterPro" id="IPR029063">
    <property type="entry name" value="SAM-dependent_MTases_sf"/>
</dbReference>
<evidence type="ECO:0000256" key="5">
    <source>
        <dbReference type="ARBA" id="ARBA00023015"/>
    </source>
</evidence>
<feature type="domain" description="PRMT5 TIM barrel" evidence="13">
    <location>
        <begin position="28"/>
        <end position="270"/>
    </location>
</feature>
<comment type="similarity">
    <text evidence="8">Belongs to the class I-like SAM-binding methyltransferase superfamily.</text>
</comment>
<sequence length="619" mass="70686">MVKKASCGLDFPAGTDIRTSLNFASENGYSFISLPIAHPRYKRDLSKGRADPAYLAFTRSDLLLSCQDWNYMVIGKISDYIDVDSSCEEVRKESEEIFLQEFMYALHLGLPAVTLTLDSQPKPNLARLIYNQSIHEYQISIWIHVPMVSPQVLADDYRQDKICDDSDPWDWWNNFKLMCNSDKRLGVALQVTADLPSEEVITRWFGEPIKVIVIPTSIFLTNKKGFPVLSLAHQAFIRRCAYFGYQMLLNGNSKHSSIKHYLQYLNHLYQTSTQHENTAPYSKGFEDHLQIPLQPLMDNLESSTYEVFERDPVKYTEYKRAIFKALQDRVPDNEASTNVQVVMVVGAGRGPLVNAALEAAVKAERKIRCYAVEKNPNALVTLFSLKAEEWGEKVEVVGSDMRVWEAPEKCDILVSELLGSFGDNELSPECLDGAQKFLKDDGISIPCKYTSYLCPTQSSKLFNEARATNTGDKPQIAKFEMPYVVYQVNTYTIAPAKSLFTFIHPNKDKNQDNRRYGILKFHVEQDSVLNGFSGYFDTVLYKDVTLSIVPHSYSTGMFSWFPIFFPLKEPVKLKKGDELEVHFWRLCDKKSVWYEWSITKPVIVPVHNPNGRSYNIGLL</sequence>
<dbReference type="RefSeq" id="XP_014261585.1">
    <property type="nucleotide sequence ID" value="XM_014406099.2"/>
</dbReference>
<dbReference type="SUPFAM" id="SSF53335">
    <property type="entry name" value="S-adenosyl-L-methionine-dependent methyltransferases"/>
    <property type="match status" value="1"/>
</dbReference>
<feature type="binding site" evidence="10">
    <location>
        <position position="373"/>
    </location>
    <ligand>
        <name>S-adenosyl-L-methionine</name>
        <dbReference type="ChEBI" id="CHEBI:59789"/>
    </ligand>
</feature>
<feature type="binding site" evidence="10">
    <location>
        <begin position="400"/>
        <end position="401"/>
    </location>
    <ligand>
        <name>S-adenosyl-L-methionine</name>
        <dbReference type="ChEBI" id="CHEBI:59789"/>
    </ligand>
</feature>
<evidence type="ECO:0000313" key="16">
    <source>
        <dbReference type="Proteomes" id="UP000494040"/>
    </source>
</evidence>
<dbReference type="FunFam" id="3.40.50.150:FF:000029">
    <property type="entry name" value="Protein arginine N-methyltransferase 5"/>
    <property type="match status" value="1"/>
</dbReference>
<dbReference type="Gene3D" id="2.70.160.11">
    <property type="entry name" value="Hnrnp arginine n-methyltransferase1"/>
    <property type="match status" value="1"/>
</dbReference>
<keyword evidence="2 8" id="KW-0808">Transferase</keyword>
<dbReference type="InterPro" id="IPR035075">
    <property type="entry name" value="PRMT5"/>
</dbReference>
<dbReference type="OrthoDB" id="1368803at2759"/>
<name>A0A8I6SAX4_CIMLE</name>
<dbReference type="PANTHER" id="PTHR10738">
    <property type="entry name" value="PROTEIN ARGININE N-METHYLTRANSFERASE 5"/>
    <property type="match status" value="1"/>
</dbReference>
<dbReference type="AlphaFoldDB" id="A0A8I6SAX4"/>
<feature type="binding site" evidence="10">
    <location>
        <position position="305"/>
    </location>
    <ligand>
        <name>S-adenosyl-L-methionine</name>
        <dbReference type="ChEBI" id="CHEBI:59789"/>
    </ligand>
</feature>
<evidence type="ECO:0000256" key="7">
    <source>
        <dbReference type="ARBA" id="ARBA00048612"/>
    </source>
</evidence>
<dbReference type="InterPro" id="IPR035247">
    <property type="entry name" value="PRMT5_TIM"/>
</dbReference>